<feature type="compositionally biased region" description="Basic and acidic residues" evidence="7">
    <location>
        <begin position="80"/>
        <end position="90"/>
    </location>
</feature>
<dbReference type="InterPro" id="IPR014717">
    <property type="entry name" value="Transl_elong_EF1B/ribsomal_bS6"/>
</dbReference>
<evidence type="ECO:0000256" key="2">
    <source>
        <dbReference type="ARBA" id="ARBA00022980"/>
    </source>
</evidence>
<dbReference type="PANTHER" id="PTHR21011">
    <property type="entry name" value="MITOCHONDRIAL 28S RIBOSOMAL PROTEIN S6"/>
    <property type="match status" value="1"/>
</dbReference>
<comment type="function">
    <text evidence="4">Binds together with bS18 to 16S ribosomal RNA.</text>
</comment>
<dbReference type="GO" id="GO:0070181">
    <property type="term" value="F:small ribosomal subunit rRNA binding"/>
    <property type="evidence" value="ECO:0007669"/>
    <property type="project" value="TreeGrafter"/>
</dbReference>
<evidence type="ECO:0000313" key="8">
    <source>
        <dbReference type="EMBL" id="SPF31199.1"/>
    </source>
</evidence>
<evidence type="ECO:0000256" key="4">
    <source>
        <dbReference type="ARBA" id="ARBA00035104"/>
    </source>
</evidence>
<dbReference type="InterPro" id="IPR020814">
    <property type="entry name" value="Ribosomal_S6_plastid/chlpt"/>
</dbReference>
<dbReference type="Proteomes" id="UP000244932">
    <property type="component" value="Unassembled WGS sequence"/>
</dbReference>
<dbReference type="CDD" id="cd00473">
    <property type="entry name" value="bS6"/>
    <property type="match status" value="1"/>
</dbReference>
<dbReference type="InterPro" id="IPR000529">
    <property type="entry name" value="Ribosomal_bS6"/>
</dbReference>
<dbReference type="GO" id="GO:0022627">
    <property type="term" value="C:cytosolic small ribosomal subunit"/>
    <property type="evidence" value="ECO:0007669"/>
    <property type="project" value="TreeGrafter"/>
</dbReference>
<dbReference type="Pfam" id="PF01250">
    <property type="entry name" value="Ribosomal_S6"/>
    <property type="match status" value="1"/>
</dbReference>
<dbReference type="PANTHER" id="PTHR21011:SF1">
    <property type="entry name" value="SMALL RIBOSOMAL SUBUNIT PROTEIN BS6M"/>
    <property type="match status" value="1"/>
</dbReference>
<comment type="similarity">
    <text evidence="1">Belongs to the bacterial ribosomal protein bS6 family.</text>
</comment>
<gene>
    <name evidence="8" type="primary">rpsF_2</name>
    <name evidence="8" type="ORF">POI8812_03550</name>
</gene>
<dbReference type="GO" id="GO:0006412">
    <property type="term" value="P:translation"/>
    <property type="evidence" value="ECO:0007669"/>
    <property type="project" value="InterPro"/>
</dbReference>
<organism evidence="8 9">
    <name type="scientific">Pontivivens insulae</name>
    <dbReference type="NCBI Taxonomy" id="1639689"/>
    <lineage>
        <taxon>Bacteria</taxon>
        <taxon>Pseudomonadati</taxon>
        <taxon>Pseudomonadota</taxon>
        <taxon>Alphaproteobacteria</taxon>
        <taxon>Rhodobacterales</taxon>
        <taxon>Paracoccaceae</taxon>
        <taxon>Pontivivens</taxon>
    </lineage>
</organism>
<name>A0A2R8AG60_9RHOB</name>
<keyword evidence="3" id="KW-0687">Ribonucleoprotein</keyword>
<dbReference type="InterPro" id="IPR035980">
    <property type="entry name" value="Ribosomal_bS6_sf"/>
</dbReference>
<evidence type="ECO:0000256" key="1">
    <source>
        <dbReference type="ARBA" id="ARBA00009512"/>
    </source>
</evidence>
<dbReference type="GO" id="GO:0003735">
    <property type="term" value="F:structural constituent of ribosome"/>
    <property type="evidence" value="ECO:0007669"/>
    <property type="project" value="InterPro"/>
</dbReference>
<evidence type="ECO:0000256" key="5">
    <source>
        <dbReference type="ARBA" id="ARBA00035294"/>
    </source>
</evidence>
<proteinExistence type="inferred from homology"/>
<dbReference type="NCBIfam" id="TIGR00166">
    <property type="entry name" value="S6"/>
    <property type="match status" value="1"/>
</dbReference>
<dbReference type="EMBL" id="OMKW01000006">
    <property type="protein sequence ID" value="SPF31199.1"/>
    <property type="molecule type" value="Genomic_DNA"/>
</dbReference>
<reference evidence="8 9" key="1">
    <citation type="submission" date="2018-03" db="EMBL/GenBank/DDBJ databases">
        <authorList>
            <person name="Keele B.F."/>
        </authorList>
    </citation>
    <scope>NUCLEOTIDE SEQUENCE [LARGE SCALE GENOMIC DNA]</scope>
    <source>
        <strain evidence="8 9">CeCT 8812</strain>
    </source>
</reference>
<dbReference type="Gene3D" id="3.30.70.60">
    <property type="match status" value="1"/>
</dbReference>
<accession>A0A2R8AG60</accession>
<protein>
    <recommendedName>
        <fullName evidence="5">Small ribosomal subunit protein bS6</fullName>
    </recommendedName>
    <alternativeName>
        <fullName evidence="6">30S ribosomal protein S6</fullName>
    </alternativeName>
</protein>
<dbReference type="SUPFAM" id="SSF54995">
    <property type="entry name" value="Ribosomal protein S6"/>
    <property type="match status" value="1"/>
</dbReference>
<dbReference type="AlphaFoldDB" id="A0A2R8AG60"/>
<feature type="region of interest" description="Disordered" evidence="7">
    <location>
        <begin position="65"/>
        <end position="90"/>
    </location>
</feature>
<evidence type="ECO:0000313" key="9">
    <source>
        <dbReference type="Proteomes" id="UP000244932"/>
    </source>
</evidence>
<sequence length="90" mass="10425">MLTDNGGSVSETEYWGLKTMAYKINKNRKGHYAYMRSDAPSAAVQEMERLMRLHKDVMRVLTVRVDDHEEDPSTVIQAKNARDERGPRRD</sequence>
<evidence type="ECO:0000256" key="3">
    <source>
        <dbReference type="ARBA" id="ARBA00023274"/>
    </source>
</evidence>
<keyword evidence="2 8" id="KW-0689">Ribosomal protein</keyword>
<evidence type="ECO:0000256" key="6">
    <source>
        <dbReference type="ARBA" id="ARBA00035520"/>
    </source>
</evidence>
<keyword evidence="9" id="KW-1185">Reference proteome</keyword>
<evidence type="ECO:0000256" key="7">
    <source>
        <dbReference type="SAM" id="MobiDB-lite"/>
    </source>
</evidence>